<dbReference type="Proteomes" id="UP000326396">
    <property type="component" value="Linkage Group LG4"/>
</dbReference>
<dbReference type="SUPFAM" id="SSF53098">
    <property type="entry name" value="Ribonuclease H-like"/>
    <property type="match status" value="1"/>
</dbReference>
<dbReference type="AlphaFoldDB" id="A0A5N6N2D4"/>
<protein>
    <recommendedName>
        <fullName evidence="3">Integrase catalytic domain-containing protein</fullName>
    </recommendedName>
</protein>
<reference evidence="1 2" key="1">
    <citation type="submission" date="2019-05" db="EMBL/GenBank/DDBJ databases">
        <title>Mikania micrantha, genome provides insights into the molecular mechanism of rapid growth.</title>
        <authorList>
            <person name="Liu B."/>
        </authorList>
    </citation>
    <scope>NUCLEOTIDE SEQUENCE [LARGE SCALE GENOMIC DNA]</scope>
    <source>
        <strain evidence="1">NLD-2019</strain>
        <tissue evidence="1">Leaf</tissue>
    </source>
</reference>
<gene>
    <name evidence="1" type="ORF">E3N88_29021</name>
</gene>
<organism evidence="1 2">
    <name type="scientific">Mikania micrantha</name>
    <name type="common">bitter vine</name>
    <dbReference type="NCBI Taxonomy" id="192012"/>
    <lineage>
        <taxon>Eukaryota</taxon>
        <taxon>Viridiplantae</taxon>
        <taxon>Streptophyta</taxon>
        <taxon>Embryophyta</taxon>
        <taxon>Tracheophyta</taxon>
        <taxon>Spermatophyta</taxon>
        <taxon>Magnoliopsida</taxon>
        <taxon>eudicotyledons</taxon>
        <taxon>Gunneridae</taxon>
        <taxon>Pentapetalae</taxon>
        <taxon>asterids</taxon>
        <taxon>campanulids</taxon>
        <taxon>Asterales</taxon>
        <taxon>Asteraceae</taxon>
        <taxon>Asteroideae</taxon>
        <taxon>Heliantheae alliance</taxon>
        <taxon>Eupatorieae</taxon>
        <taxon>Mikania</taxon>
    </lineage>
</organism>
<name>A0A5N6N2D4_9ASTR</name>
<dbReference type="EMBL" id="SZYD01000014">
    <property type="protein sequence ID" value="KAD4180430.1"/>
    <property type="molecule type" value="Genomic_DNA"/>
</dbReference>
<sequence>MSNDLRSWFVTFPNGMIPLVEIGALEMIIQTSHTAEIRNAQIDGLKEENLQNESLQGMDKQFEVKTDGTCYFANRVWVIVDRLTKSAHFLPMKETAKMEKLTRLYIDEVVSRHGIPTSIISDRDSKFTSRVLQTLHDYISLIFFCRKLKGLGSETHLWLASYRFINCGVTKLHYYAL</sequence>
<keyword evidence="2" id="KW-1185">Reference proteome</keyword>
<dbReference type="OrthoDB" id="1938712at2759"/>
<dbReference type="GO" id="GO:0003676">
    <property type="term" value="F:nucleic acid binding"/>
    <property type="evidence" value="ECO:0007669"/>
    <property type="project" value="InterPro"/>
</dbReference>
<comment type="caution">
    <text evidence="1">The sequence shown here is derived from an EMBL/GenBank/DDBJ whole genome shotgun (WGS) entry which is preliminary data.</text>
</comment>
<dbReference type="PANTHER" id="PTHR45835:SF103">
    <property type="entry name" value="RNA-DIRECTED DNA POLYMERASE"/>
    <property type="match status" value="1"/>
</dbReference>
<dbReference type="PANTHER" id="PTHR45835">
    <property type="entry name" value="YALI0A06105P"/>
    <property type="match status" value="1"/>
</dbReference>
<dbReference type="Gene3D" id="3.30.420.10">
    <property type="entry name" value="Ribonuclease H-like superfamily/Ribonuclease H"/>
    <property type="match status" value="1"/>
</dbReference>
<proteinExistence type="predicted"/>
<accession>A0A5N6N2D4</accession>
<evidence type="ECO:0000313" key="1">
    <source>
        <dbReference type="EMBL" id="KAD4180430.1"/>
    </source>
</evidence>
<dbReference type="InterPro" id="IPR036397">
    <property type="entry name" value="RNaseH_sf"/>
</dbReference>
<dbReference type="InterPro" id="IPR012337">
    <property type="entry name" value="RNaseH-like_sf"/>
</dbReference>
<evidence type="ECO:0000313" key="2">
    <source>
        <dbReference type="Proteomes" id="UP000326396"/>
    </source>
</evidence>
<evidence type="ECO:0008006" key="3">
    <source>
        <dbReference type="Google" id="ProtNLM"/>
    </source>
</evidence>